<accession>A0ABQ0MYY4</accession>
<comment type="caution">
    <text evidence="1">The sequence shown here is derived from an EMBL/GenBank/DDBJ whole genome shotgun (WGS) entry which is preliminary data.</text>
</comment>
<organism evidence="1 2">
    <name type="scientific">Colwellia marinimaniae</name>
    <dbReference type="NCBI Taxonomy" id="1513592"/>
    <lineage>
        <taxon>Bacteria</taxon>
        <taxon>Pseudomonadati</taxon>
        <taxon>Pseudomonadota</taxon>
        <taxon>Gammaproteobacteria</taxon>
        <taxon>Alteromonadales</taxon>
        <taxon>Colwelliaceae</taxon>
        <taxon>Colwellia</taxon>
    </lineage>
</organism>
<gene>
    <name evidence="1" type="ORF">MTCD1_03212</name>
</gene>
<sequence>MVIELSGLTFFTKHVLTLLTVFSCTLMVFIVKAQPLVPSTLTAEQFSKLHQCDKKFAYDIYFLGKNVGYLHRTIQWHKNSASVQAVVSSYGEVSFLWLDSTYQQKSTMQYSPQYQHFLTTSFSQQLTGIKARVMKAEMSANGLSSRVTLNTEVSHYQQNNEDQPLYDLDTLGAQIRLNLIQGKTHFTLFRQASSKVERYKFEVVGLDVIHHQQWGPITTIKVVEVGEHTDIVLWFSAKHDHQLIKAQLDMIFSPVVWLSYFSKQCKQ</sequence>
<evidence type="ECO:0000313" key="1">
    <source>
        <dbReference type="EMBL" id="GAW97583.1"/>
    </source>
</evidence>
<evidence type="ECO:0008006" key="3">
    <source>
        <dbReference type="Google" id="ProtNLM"/>
    </source>
</evidence>
<dbReference type="EMBL" id="BDQM01000038">
    <property type="protein sequence ID" value="GAW97583.1"/>
    <property type="molecule type" value="Genomic_DNA"/>
</dbReference>
<proteinExistence type="predicted"/>
<protein>
    <recommendedName>
        <fullName evidence="3">DUF3108 domain-containing protein</fullName>
    </recommendedName>
</protein>
<reference evidence="1 2" key="1">
    <citation type="submission" date="2017-06" db="EMBL/GenBank/DDBJ databases">
        <title>Whole Genome Sequences of Colwellia marinimaniae MTCD1.</title>
        <authorList>
            <person name="Kusumoto H."/>
            <person name="Inoue M."/>
            <person name="Tanikawa K."/>
            <person name="Maeji H."/>
            <person name="Cameron J.H."/>
            <person name="Bartlett D.H."/>
        </authorList>
    </citation>
    <scope>NUCLEOTIDE SEQUENCE [LARGE SCALE GENOMIC DNA]</scope>
    <source>
        <strain evidence="1 2">MTCD1</strain>
    </source>
</reference>
<keyword evidence="2" id="KW-1185">Reference proteome</keyword>
<evidence type="ECO:0000313" key="2">
    <source>
        <dbReference type="Proteomes" id="UP000197068"/>
    </source>
</evidence>
<name>A0ABQ0MYY4_9GAMM</name>
<dbReference type="Proteomes" id="UP000197068">
    <property type="component" value="Unassembled WGS sequence"/>
</dbReference>